<comment type="caution">
    <text evidence="5">The sequence shown here is derived from an EMBL/GenBank/DDBJ whole genome shotgun (WGS) entry which is preliminary data.</text>
</comment>
<dbReference type="GO" id="GO:0006281">
    <property type="term" value="P:DNA repair"/>
    <property type="evidence" value="ECO:0007669"/>
    <property type="project" value="UniProtKB-ARBA"/>
</dbReference>
<dbReference type="Proteomes" id="UP000823561">
    <property type="component" value="Chromosome 18"/>
</dbReference>
<evidence type="ECO:0000256" key="1">
    <source>
        <dbReference type="ARBA" id="ARBA00022722"/>
    </source>
</evidence>
<accession>A0AAV6FVQ2</accession>
<gene>
    <name evidence="5" type="ORF">AALO_G00236930</name>
</gene>
<evidence type="ECO:0000313" key="5">
    <source>
        <dbReference type="EMBL" id="KAG5266850.1"/>
    </source>
</evidence>
<dbReference type="InterPro" id="IPR011335">
    <property type="entry name" value="Restrct_endonuc-II-like"/>
</dbReference>
<proteinExistence type="predicted"/>
<sequence>MAHCTCMAGLGEVCSHAAALMYTLLAAVEHREGQACTSEPCSWVEPSQSNIKYDELANIFVKKKAEKQVQPITPSSDELQHFLELLYVSETQEAIPKKNAILSVIEGHSPRYMPKTAKLDMPPLLTCLYSSTRLQLDLPTLLEEGAKIFEELHLTLEQCMLVEEKTREQRKSRWWFDHRAGRVTASAFYEAASTKNFPSLIKRICYPRSSHFSTEATRWGLQNEDTARESYWKAMQDLHIDFHITASGGQP</sequence>
<organism evidence="5 6">
    <name type="scientific">Alosa alosa</name>
    <name type="common">allis shad</name>
    <dbReference type="NCBI Taxonomy" id="278164"/>
    <lineage>
        <taxon>Eukaryota</taxon>
        <taxon>Metazoa</taxon>
        <taxon>Chordata</taxon>
        <taxon>Craniata</taxon>
        <taxon>Vertebrata</taxon>
        <taxon>Euteleostomi</taxon>
        <taxon>Actinopterygii</taxon>
        <taxon>Neopterygii</taxon>
        <taxon>Teleostei</taxon>
        <taxon>Clupei</taxon>
        <taxon>Clupeiformes</taxon>
        <taxon>Clupeoidei</taxon>
        <taxon>Clupeidae</taxon>
        <taxon>Alosa</taxon>
    </lineage>
</organism>
<dbReference type="SUPFAM" id="SSF52980">
    <property type="entry name" value="Restriction endonuclease-like"/>
    <property type="match status" value="1"/>
</dbReference>
<dbReference type="InterPro" id="IPR034720">
    <property type="entry name" value="Viral_alk_exo"/>
</dbReference>
<evidence type="ECO:0008006" key="7">
    <source>
        <dbReference type="Google" id="ProtNLM"/>
    </source>
</evidence>
<keyword evidence="3" id="KW-0378">Hydrolase</keyword>
<keyword evidence="2" id="KW-0255">Endonuclease</keyword>
<dbReference type="PANTHER" id="PTHR47526:SF3">
    <property type="entry name" value="PHD-TYPE DOMAIN-CONTAINING PROTEIN"/>
    <property type="match status" value="1"/>
</dbReference>
<dbReference type="GO" id="GO:0004519">
    <property type="term" value="F:endonuclease activity"/>
    <property type="evidence" value="ECO:0007669"/>
    <property type="project" value="UniProtKB-KW"/>
</dbReference>
<dbReference type="AlphaFoldDB" id="A0AAV6FVQ2"/>
<reference evidence="5" key="1">
    <citation type="submission" date="2020-10" db="EMBL/GenBank/DDBJ databases">
        <title>Chromosome-scale genome assembly of the Allis shad, Alosa alosa.</title>
        <authorList>
            <person name="Margot Z."/>
            <person name="Christophe K."/>
            <person name="Cabau C."/>
            <person name="Louis A."/>
            <person name="Berthelot C."/>
            <person name="Parey E."/>
            <person name="Roest Crollius H."/>
            <person name="Montfort J."/>
            <person name="Robinson-Rechavi M."/>
            <person name="Bucao C."/>
            <person name="Bouchez O."/>
            <person name="Gislard M."/>
            <person name="Lluch J."/>
            <person name="Milhes M."/>
            <person name="Lampietro C."/>
            <person name="Lopez Roques C."/>
            <person name="Donnadieu C."/>
            <person name="Braasch I."/>
            <person name="Desvignes T."/>
            <person name="Postlethwait J."/>
            <person name="Bobe J."/>
            <person name="Guiguen Y."/>
        </authorList>
    </citation>
    <scope>NUCLEOTIDE SEQUENCE</scope>
    <source>
        <strain evidence="5">M-15738</strain>
        <tissue evidence="5">Blood</tissue>
    </source>
</reference>
<protein>
    <recommendedName>
        <fullName evidence="7">SWIM-type domain-containing protein</fullName>
    </recommendedName>
</protein>
<dbReference type="PANTHER" id="PTHR47526">
    <property type="entry name" value="ATP-DEPENDENT DNA HELICASE"/>
    <property type="match status" value="1"/>
</dbReference>
<name>A0AAV6FVQ2_9TELE</name>
<dbReference type="Gene3D" id="3.90.320.10">
    <property type="match status" value="1"/>
</dbReference>
<dbReference type="EMBL" id="JADWDJ010000018">
    <property type="protein sequence ID" value="KAG5266850.1"/>
    <property type="molecule type" value="Genomic_DNA"/>
</dbReference>
<keyword evidence="4" id="KW-0269">Exonuclease</keyword>
<dbReference type="InterPro" id="IPR011604">
    <property type="entry name" value="PDDEXK-like_dom_sf"/>
</dbReference>
<evidence type="ECO:0000256" key="4">
    <source>
        <dbReference type="ARBA" id="ARBA00022839"/>
    </source>
</evidence>
<dbReference type="GO" id="GO:0004527">
    <property type="term" value="F:exonuclease activity"/>
    <property type="evidence" value="ECO:0007669"/>
    <property type="project" value="UniProtKB-KW"/>
</dbReference>
<evidence type="ECO:0000256" key="3">
    <source>
        <dbReference type="ARBA" id="ARBA00022801"/>
    </source>
</evidence>
<dbReference type="Pfam" id="PF01771">
    <property type="entry name" value="Viral_alk_exo"/>
    <property type="match status" value="1"/>
</dbReference>
<keyword evidence="6" id="KW-1185">Reference proteome</keyword>
<evidence type="ECO:0000256" key="2">
    <source>
        <dbReference type="ARBA" id="ARBA00022759"/>
    </source>
</evidence>
<keyword evidence="1" id="KW-0540">Nuclease</keyword>
<evidence type="ECO:0000313" key="6">
    <source>
        <dbReference type="Proteomes" id="UP000823561"/>
    </source>
</evidence>